<feature type="region of interest" description="Disordered" evidence="1">
    <location>
        <begin position="1"/>
        <end position="44"/>
    </location>
</feature>
<name>A0A392WAS8_9FABA</name>
<proteinExistence type="predicted"/>
<keyword evidence="3" id="KW-1185">Reference proteome</keyword>
<evidence type="ECO:0000256" key="1">
    <source>
        <dbReference type="SAM" id="MobiDB-lite"/>
    </source>
</evidence>
<accession>A0A392WAS8</accession>
<dbReference type="Proteomes" id="UP000265520">
    <property type="component" value="Unassembled WGS sequence"/>
</dbReference>
<protein>
    <submittedName>
        <fullName evidence="2">Uncharacterized protein</fullName>
    </submittedName>
</protein>
<reference evidence="2 3" key="1">
    <citation type="journal article" date="2018" name="Front. Plant Sci.">
        <title>Red Clover (Trifolium pratense) and Zigzag Clover (T. medium) - A Picture of Genomic Similarities and Differences.</title>
        <authorList>
            <person name="Dluhosova J."/>
            <person name="Istvanek J."/>
            <person name="Nedelnik J."/>
            <person name="Repkova J."/>
        </authorList>
    </citation>
    <scope>NUCLEOTIDE SEQUENCE [LARGE SCALE GENOMIC DNA]</scope>
    <source>
        <strain evidence="3">cv. 10/8</strain>
        <tissue evidence="2">Leaf</tissue>
    </source>
</reference>
<evidence type="ECO:0000313" key="3">
    <source>
        <dbReference type="Proteomes" id="UP000265520"/>
    </source>
</evidence>
<dbReference type="EMBL" id="LXQA011453782">
    <property type="protein sequence ID" value="MCI97778.1"/>
    <property type="molecule type" value="Genomic_DNA"/>
</dbReference>
<dbReference type="AlphaFoldDB" id="A0A392WAS8"/>
<evidence type="ECO:0000313" key="2">
    <source>
        <dbReference type="EMBL" id="MCI97778.1"/>
    </source>
</evidence>
<feature type="non-terminal residue" evidence="2">
    <location>
        <position position="44"/>
    </location>
</feature>
<organism evidence="2 3">
    <name type="scientific">Trifolium medium</name>
    <dbReference type="NCBI Taxonomy" id="97028"/>
    <lineage>
        <taxon>Eukaryota</taxon>
        <taxon>Viridiplantae</taxon>
        <taxon>Streptophyta</taxon>
        <taxon>Embryophyta</taxon>
        <taxon>Tracheophyta</taxon>
        <taxon>Spermatophyta</taxon>
        <taxon>Magnoliopsida</taxon>
        <taxon>eudicotyledons</taxon>
        <taxon>Gunneridae</taxon>
        <taxon>Pentapetalae</taxon>
        <taxon>rosids</taxon>
        <taxon>fabids</taxon>
        <taxon>Fabales</taxon>
        <taxon>Fabaceae</taxon>
        <taxon>Papilionoideae</taxon>
        <taxon>50 kb inversion clade</taxon>
        <taxon>NPAAA clade</taxon>
        <taxon>Hologalegina</taxon>
        <taxon>IRL clade</taxon>
        <taxon>Trifolieae</taxon>
        <taxon>Trifolium</taxon>
    </lineage>
</organism>
<comment type="caution">
    <text evidence="2">The sequence shown here is derived from an EMBL/GenBank/DDBJ whole genome shotgun (WGS) entry which is preliminary data.</text>
</comment>
<sequence>MSSRITRLLGKGKKSDNIDPPQQSPKKKKLSKGVGSQSGHGGSS</sequence>